<name>A0A1E1XHC9_9ACAR</name>
<feature type="compositionally biased region" description="Acidic residues" evidence="1">
    <location>
        <begin position="202"/>
        <end position="212"/>
    </location>
</feature>
<dbReference type="AlphaFoldDB" id="A0A1E1XHC9"/>
<feature type="compositionally biased region" description="Low complexity" evidence="1">
    <location>
        <begin position="133"/>
        <end position="145"/>
    </location>
</feature>
<dbReference type="EMBL" id="GFAC01000747">
    <property type="protein sequence ID" value="JAT98441.1"/>
    <property type="molecule type" value="mRNA"/>
</dbReference>
<sequence>ASTNGAENDDEVSAVDSQITEGSRTYEGSEIDSHIHGGYTTDDSSAVDSETSGGYTTDAGITDEGSAIDSQTYGGYPTDAEITDVKIHHDEEVDAESANTTSKYTIDITVKDASHLDHIEEEYVTDDSVNENDGSSSDSLYSFDSGSERSDETYTPTYTYGTSSEPQYFSSRAKTDSEEISNTSTSRVTVSKRSFYGSGELSDADSVGEEAETFEKSYVANDEDRSSEVEGSKKHARDRRHGYNIPKDVHDSHLRRTITITRTTGHPASTIVKQKKTIVTECKDDEAPCNTVIYTMDVDTPDDSKQVIRSRYVERGGKVLESERWEHTPGVEYIKEQESIENRESTNYAQDLLKTFEEFGPVPDFLRQKILQFSRLQRAKELVAKYLPTDSSKGESRVTKSRKKSGTRASKKSRRKGSHLRSAGNVSDMESVVSSDGTFDGYDSESTASFTSGSMSTDGSDFAESDNSTTSEKGTGRRLTAKEAMEMGPDVPFPYIDEDVDDYSREPSASNSVTDGSAADANGQFRVGDAKESEYEAHSDSGSKIYKHYYEVGPTSYTKVKQSFDDDHVSTASGTDSSISDESYMSDGHSSIVKADNVNRVVIVSPEIL</sequence>
<feature type="compositionally biased region" description="Low complexity" evidence="1">
    <location>
        <begin position="181"/>
        <end position="194"/>
    </location>
</feature>
<feature type="region of interest" description="Disordered" evidence="1">
    <location>
        <begin position="567"/>
        <end position="587"/>
    </location>
</feature>
<feature type="compositionally biased region" description="Low complexity" evidence="1">
    <location>
        <begin position="153"/>
        <end position="162"/>
    </location>
</feature>
<reference evidence="2" key="1">
    <citation type="journal article" date="2017" name="Front. Cell. Infect. Microbiol.">
        <title>The Distinct Transcriptional Response of the Midgut of Amblyomma sculptum and Amblyomma aureolatum Ticks to Rickettsia rickettsii Correlates to Their Differences in Susceptibility to Infection.</title>
        <authorList>
            <person name="Martins L.A."/>
            <person name="Galletti M.F.B.M."/>
            <person name="Ribeiro J.M."/>
            <person name="Fujita A."/>
            <person name="Costa F.B."/>
            <person name="Labruna M.B."/>
            <person name="Daffre S."/>
            <person name="Fogaca A.C."/>
        </authorList>
    </citation>
    <scope>NUCLEOTIDE SEQUENCE</scope>
</reference>
<feature type="region of interest" description="Disordered" evidence="1">
    <location>
        <begin position="390"/>
        <end position="539"/>
    </location>
</feature>
<feature type="compositionally biased region" description="Basic and acidic residues" evidence="1">
    <location>
        <begin position="222"/>
        <end position="233"/>
    </location>
</feature>
<feature type="compositionally biased region" description="Polar residues" evidence="1">
    <location>
        <begin position="570"/>
        <end position="583"/>
    </location>
</feature>
<feature type="compositionally biased region" description="Acidic residues" evidence="1">
    <location>
        <begin position="121"/>
        <end position="130"/>
    </location>
</feature>
<feature type="compositionally biased region" description="Polar residues" evidence="1">
    <location>
        <begin position="444"/>
        <end position="473"/>
    </location>
</feature>
<feature type="region of interest" description="Disordered" evidence="1">
    <location>
        <begin position="121"/>
        <end position="247"/>
    </location>
</feature>
<accession>A0A1E1XHC9</accession>
<organism evidence="2">
    <name type="scientific">Amblyomma aureolatum</name>
    <dbReference type="NCBI Taxonomy" id="187763"/>
    <lineage>
        <taxon>Eukaryota</taxon>
        <taxon>Metazoa</taxon>
        <taxon>Ecdysozoa</taxon>
        <taxon>Arthropoda</taxon>
        <taxon>Chelicerata</taxon>
        <taxon>Arachnida</taxon>
        <taxon>Acari</taxon>
        <taxon>Parasitiformes</taxon>
        <taxon>Ixodida</taxon>
        <taxon>Ixodoidea</taxon>
        <taxon>Ixodidae</taxon>
        <taxon>Amblyomminae</taxon>
        <taxon>Amblyomma</taxon>
    </lineage>
</organism>
<feature type="compositionally biased region" description="Basic and acidic residues" evidence="1">
    <location>
        <begin position="528"/>
        <end position="539"/>
    </location>
</feature>
<feature type="compositionally biased region" description="Polar residues" evidence="1">
    <location>
        <begin position="41"/>
        <end position="55"/>
    </location>
</feature>
<evidence type="ECO:0000313" key="2">
    <source>
        <dbReference type="EMBL" id="JAT98441.1"/>
    </source>
</evidence>
<protein>
    <submittedName>
        <fullName evidence="2">Putative dentin sialophosphoprotein</fullName>
    </submittedName>
</protein>
<feature type="compositionally biased region" description="Basic residues" evidence="1">
    <location>
        <begin position="399"/>
        <end position="419"/>
    </location>
</feature>
<feature type="compositionally biased region" description="Polar residues" evidence="1">
    <location>
        <begin position="163"/>
        <end position="172"/>
    </location>
</feature>
<feature type="region of interest" description="Disordered" evidence="1">
    <location>
        <begin position="1"/>
        <end position="78"/>
    </location>
</feature>
<evidence type="ECO:0000256" key="1">
    <source>
        <dbReference type="SAM" id="MobiDB-lite"/>
    </source>
</evidence>
<feature type="non-terminal residue" evidence="2">
    <location>
        <position position="1"/>
    </location>
</feature>
<proteinExistence type="evidence at transcript level"/>